<sequence>MLLKPITLNLIQFSDLRYEEDLLNETGSDFSDENNCTEDFLLKVHIQLILNYPNMKMNNVDKKLNLLLVNIIIIEEILLSGHSETKRTIRTTAYNVIQLP</sequence>
<evidence type="ECO:0000313" key="1">
    <source>
        <dbReference type="EMBL" id="GBL73387.1"/>
    </source>
</evidence>
<gene>
    <name evidence="1" type="ORF">AVEN_159403_1</name>
</gene>
<dbReference type="AlphaFoldDB" id="A0A4Y2A1G3"/>
<dbReference type="Proteomes" id="UP000499080">
    <property type="component" value="Unassembled WGS sequence"/>
</dbReference>
<name>A0A4Y2A1G3_ARAVE</name>
<reference evidence="1 2" key="1">
    <citation type="journal article" date="2019" name="Sci. Rep.">
        <title>Orb-weaving spider Araneus ventricosus genome elucidates the spidroin gene catalogue.</title>
        <authorList>
            <person name="Kono N."/>
            <person name="Nakamura H."/>
            <person name="Ohtoshi R."/>
            <person name="Moran D.A.P."/>
            <person name="Shinohara A."/>
            <person name="Yoshida Y."/>
            <person name="Fujiwara M."/>
            <person name="Mori M."/>
            <person name="Tomita M."/>
            <person name="Arakawa K."/>
        </authorList>
    </citation>
    <scope>NUCLEOTIDE SEQUENCE [LARGE SCALE GENOMIC DNA]</scope>
</reference>
<evidence type="ECO:0000313" key="2">
    <source>
        <dbReference type="Proteomes" id="UP000499080"/>
    </source>
</evidence>
<protein>
    <submittedName>
        <fullName evidence="1">Uncharacterized protein</fullName>
    </submittedName>
</protein>
<keyword evidence="2" id="KW-1185">Reference proteome</keyword>
<organism evidence="1 2">
    <name type="scientific">Araneus ventricosus</name>
    <name type="common">Orbweaver spider</name>
    <name type="synonym">Epeira ventricosa</name>
    <dbReference type="NCBI Taxonomy" id="182803"/>
    <lineage>
        <taxon>Eukaryota</taxon>
        <taxon>Metazoa</taxon>
        <taxon>Ecdysozoa</taxon>
        <taxon>Arthropoda</taxon>
        <taxon>Chelicerata</taxon>
        <taxon>Arachnida</taxon>
        <taxon>Araneae</taxon>
        <taxon>Araneomorphae</taxon>
        <taxon>Entelegynae</taxon>
        <taxon>Araneoidea</taxon>
        <taxon>Araneidae</taxon>
        <taxon>Araneus</taxon>
    </lineage>
</organism>
<proteinExistence type="predicted"/>
<dbReference type="EMBL" id="BGPR01000003">
    <property type="protein sequence ID" value="GBL73387.1"/>
    <property type="molecule type" value="Genomic_DNA"/>
</dbReference>
<accession>A0A4Y2A1G3</accession>
<comment type="caution">
    <text evidence="1">The sequence shown here is derived from an EMBL/GenBank/DDBJ whole genome shotgun (WGS) entry which is preliminary data.</text>
</comment>